<evidence type="ECO:0000259" key="4">
    <source>
        <dbReference type="Pfam" id="PF00004"/>
    </source>
</evidence>
<dbReference type="InterPro" id="IPR027417">
    <property type="entry name" value="P-loop_NTPase"/>
</dbReference>
<feature type="region of interest" description="Disordered" evidence="3">
    <location>
        <begin position="283"/>
        <end position="926"/>
    </location>
</feature>
<sequence length="1046" mass="109300">MPVDQAMTKLQQGFSTVLDHTPALLLIDDIGKLAGKSDSSTPTSVRRLRSFFVSLLDRALLVPGLVVVATANSRDEIDPNLLRFGRFAFETNLELPSSAQRAEILRLNTQGLHIEQEDIIKLAGKTTDGKNCENIENIAELGVYAMIKRNVSSNNEFPTDNEIVQSSNSQLLLTYFPVNIIDDVPRLNTGGHSHESGLTIMDMMGGKSSNKMHNSGDPLAGNIGMGLGDDSDGGLFGKMSKQPGTTGGMAPINMGSLFGGGSPSKPSSETDMFGRPIQKTETDMFGRVKSNSPQPTSPPSSNDISPPGDNADMFGRPKENASSNDGDSSNNQSDPFAGFGSPNINPFGAQASSKPEQPNDPFGGFGTFGGGEESKSNAQQNDPFDGFGSNTGQSNPFGSFGSPNNQANEPQKEEEKAQNNPFGGFGSSNNSGFGSENSKESKQEEKPNPFSSPSYSSSNSTPPDPFANFGFGGSTSQNQPEEPKANDQPVNPSSTQPSNEPDPFANYGSPNQPSNPFAAPPEEPNQTEQKPFVSFGTKSTKFAPQESSQAGDSRDQFADFRQGSNSAAQQQPDPFAPSQPESSQTNQQSDPFANNSFGGAQSGDPTPQPNPFANNGFGSSSAPTNQPDPFASNGFGAASQTTNSAAPTNQPDPFASNGFGAASQTTNSAAPTNQLNPFASNGFGASSQPTQSIQQDPFGAGGFGGQQSQNNNNQQQVPFATNGFGGAPTPNPGIQQDPFAAGGFGGQSQPQQPVQDPFGGQVAPSPASQPQFGSGGFGANPQFGQGGFAQPSPFMQQNRRNAPVMLGGGGIRDMFYEGGGNNQPQSNPLAQQQQAQQPVEYTPMITPNVPEEAKKEVKPTIDIFGERPHSKPQPLDSLSSQSQQPAQQQQQQMQNQQIQNQQMQNQQMQQNQFRGGAGGYGSGYGGGMPYNNYGGAGYGMMGNNAGYNDPFNAPPANNFGGGYGGAPVGFNASPAAFGGYNAGNQYGGGGYGGFNGAPSGFGGAPSGGFGGNQPQAGSGGGFGNQQQIQQNKPQADDPFDKYNPLK</sequence>
<evidence type="ECO:0000256" key="3">
    <source>
        <dbReference type="SAM" id="MobiDB-lite"/>
    </source>
</evidence>
<feature type="compositionally biased region" description="Basic and acidic residues" evidence="3">
    <location>
        <begin position="851"/>
        <end position="869"/>
    </location>
</feature>
<feature type="compositionally biased region" description="Low complexity" evidence="3">
    <location>
        <begin position="706"/>
        <end position="716"/>
    </location>
</feature>
<feature type="region of interest" description="Disordered" evidence="3">
    <location>
        <begin position="255"/>
        <end position="274"/>
    </location>
</feature>
<dbReference type="InterPro" id="IPR003959">
    <property type="entry name" value="ATPase_AAA_core"/>
</dbReference>
<feature type="compositionally biased region" description="Gly residues" evidence="3">
    <location>
        <begin position="1002"/>
        <end position="1023"/>
    </location>
</feature>
<dbReference type="Gene3D" id="1.10.8.60">
    <property type="match status" value="1"/>
</dbReference>
<evidence type="ECO:0000256" key="2">
    <source>
        <dbReference type="ARBA" id="ARBA00022840"/>
    </source>
</evidence>
<name>A0A1J4J325_9EUKA</name>
<feature type="compositionally biased region" description="Polar residues" evidence="3">
    <location>
        <begin position="662"/>
        <end position="693"/>
    </location>
</feature>
<dbReference type="Pfam" id="PF00004">
    <property type="entry name" value="AAA"/>
    <property type="match status" value="1"/>
</dbReference>
<feature type="compositionally biased region" description="Polar residues" evidence="3">
    <location>
        <begin position="488"/>
        <end position="499"/>
    </location>
</feature>
<dbReference type="EMBL" id="MLAK01001370">
    <property type="protein sequence ID" value="OHS93822.1"/>
    <property type="molecule type" value="Genomic_DNA"/>
</dbReference>
<feature type="compositionally biased region" description="Low complexity" evidence="3">
    <location>
        <begin position="290"/>
        <end position="302"/>
    </location>
</feature>
<feature type="compositionally biased region" description="Basic and acidic residues" evidence="3">
    <location>
        <begin position="437"/>
        <end position="447"/>
    </location>
</feature>
<feature type="compositionally biased region" description="Low complexity" evidence="3">
    <location>
        <begin position="879"/>
        <end position="912"/>
    </location>
</feature>
<feature type="region of interest" description="Disordered" evidence="3">
    <location>
        <begin position="1002"/>
        <end position="1046"/>
    </location>
</feature>
<feature type="compositionally biased region" description="Polar residues" evidence="3">
    <location>
        <begin position="638"/>
        <end position="651"/>
    </location>
</feature>
<evidence type="ECO:0000256" key="1">
    <source>
        <dbReference type="ARBA" id="ARBA00022741"/>
    </source>
</evidence>
<proteinExistence type="predicted"/>
<dbReference type="Proteomes" id="UP000179807">
    <property type="component" value="Unassembled WGS sequence"/>
</dbReference>
<accession>A0A1J4J325</accession>
<feature type="compositionally biased region" description="Low complexity" evidence="3">
    <location>
        <begin position="419"/>
        <end position="436"/>
    </location>
</feature>
<feature type="compositionally biased region" description="Gly residues" evidence="3">
    <location>
        <begin position="915"/>
        <end position="926"/>
    </location>
</feature>
<feature type="domain" description="ATPase AAA-type core" evidence="4">
    <location>
        <begin position="4"/>
        <end position="94"/>
    </location>
</feature>
<protein>
    <recommendedName>
        <fullName evidence="4">ATPase AAA-type core domain-containing protein</fullName>
    </recommendedName>
</protein>
<feature type="compositionally biased region" description="Low complexity" evidence="3">
    <location>
        <begin position="322"/>
        <end position="334"/>
    </location>
</feature>
<comment type="caution">
    <text evidence="5">The sequence shown here is derived from an EMBL/GenBank/DDBJ whole genome shotgun (WGS) entry which is preliminary data.</text>
</comment>
<feature type="compositionally biased region" description="Polar residues" evidence="3">
    <location>
        <begin position="376"/>
        <end position="409"/>
    </location>
</feature>
<feature type="compositionally biased region" description="Gly residues" evidence="3">
    <location>
        <begin position="806"/>
        <end position="821"/>
    </location>
</feature>
<reference evidence="5" key="1">
    <citation type="submission" date="2016-10" db="EMBL/GenBank/DDBJ databases">
        <authorList>
            <person name="Benchimol M."/>
            <person name="Almeida L.G."/>
            <person name="Vasconcelos A.T."/>
            <person name="Perreira-Neves A."/>
            <person name="Rosa I.A."/>
            <person name="Tasca T."/>
            <person name="Bogo M.R."/>
            <person name="de Souza W."/>
        </authorList>
    </citation>
    <scope>NUCLEOTIDE SEQUENCE [LARGE SCALE GENOMIC DNA]</scope>
    <source>
        <strain evidence="5">K</strain>
    </source>
</reference>
<feature type="compositionally biased region" description="Low complexity" evidence="3">
    <location>
        <begin position="747"/>
        <end position="758"/>
    </location>
</feature>
<dbReference type="OrthoDB" id="2115716at2759"/>
<feature type="compositionally biased region" description="Polar residues" evidence="3">
    <location>
        <begin position="562"/>
        <end position="572"/>
    </location>
</feature>
<organism evidence="5 6">
    <name type="scientific">Tritrichomonas foetus</name>
    <dbReference type="NCBI Taxonomy" id="1144522"/>
    <lineage>
        <taxon>Eukaryota</taxon>
        <taxon>Metamonada</taxon>
        <taxon>Parabasalia</taxon>
        <taxon>Tritrichomonadida</taxon>
        <taxon>Tritrichomonadidae</taxon>
        <taxon>Tritrichomonas</taxon>
    </lineage>
</organism>
<dbReference type="PANTHER" id="PTHR23077">
    <property type="entry name" value="AAA-FAMILY ATPASE"/>
    <property type="match status" value="1"/>
</dbReference>
<feature type="compositionally biased region" description="Polar residues" evidence="3">
    <location>
        <begin position="579"/>
        <end position="627"/>
    </location>
</feature>
<evidence type="ECO:0000313" key="5">
    <source>
        <dbReference type="EMBL" id="OHS93822.1"/>
    </source>
</evidence>
<dbReference type="Gene3D" id="3.40.50.300">
    <property type="entry name" value="P-loop containing nucleotide triphosphate hydrolases"/>
    <property type="match status" value="1"/>
</dbReference>
<feature type="compositionally biased region" description="Low complexity" evidence="3">
    <location>
        <begin position="822"/>
        <end position="838"/>
    </location>
</feature>
<evidence type="ECO:0000313" key="6">
    <source>
        <dbReference type="Proteomes" id="UP000179807"/>
    </source>
</evidence>
<dbReference type="InterPro" id="IPR050168">
    <property type="entry name" value="AAA_ATPase_domain"/>
</dbReference>
<keyword evidence="1" id="KW-0547">Nucleotide-binding</keyword>
<feature type="compositionally biased region" description="Low complexity" evidence="3">
    <location>
        <begin position="448"/>
        <end position="461"/>
    </location>
</feature>
<dbReference type="PANTHER" id="PTHR23077:SF171">
    <property type="entry name" value="NUCLEAR VALOSIN-CONTAINING PROTEIN-LIKE"/>
    <property type="match status" value="1"/>
</dbReference>
<dbReference type="GO" id="GO:0005524">
    <property type="term" value="F:ATP binding"/>
    <property type="evidence" value="ECO:0007669"/>
    <property type="project" value="UniProtKB-KW"/>
</dbReference>
<feature type="compositionally biased region" description="Low complexity" evidence="3">
    <location>
        <begin position="1024"/>
        <end position="1033"/>
    </location>
</feature>
<dbReference type="RefSeq" id="XP_068346959.1">
    <property type="nucleotide sequence ID" value="XM_068490624.1"/>
</dbReference>
<feature type="compositionally biased region" description="Polar residues" evidence="3">
    <location>
        <begin position="536"/>
        <end position="551"/>
    </location>
</feature>
<gene>
    <name evidence="5" type="ORF">TRFO_02342</name>
</gene>
<keyword evidence="2" id="KW-0067">ATP-binding</keyword>
<dbReference type="GeneID" id="94825328"/>
<dbReference type="GO" id="GO:0016887">
    <property type="term" value="F:ATP hydrolysis activity"/>
    <property type="evidence" value="ECO:0007669"/>
    <property type="project" value="InterPro"/>
</dbReference>
<dbReference type="SUPFAM" id="SSF52540">
    <property type="entry name" value="P-loop containing nucleoside triphosphate hydrolases"/>
    <property type="match status" value="1"/>
</dbReference>
<keyword evidence="6" id="KW-1185">Reference proteome</keyword>
<dbReference type="AlphaFoldDB" id="A0A1J4J325"/>
<dbReference type="VEuPathDB" id="TrichDB:TRFO_02342"/>